<evidence type="ECO:0000256" key="6">
    <source>
        <dbReference type="ARBA" id="ARBA00023263"/>
    </source>
</evidence>
<evidence type="ECO:0000256" key="4">
    <source>
        <dbReference type="ARBA" id="ARBA00022723"/>
    </source>
</evidence>
<keyword evidence="3" id="KW-1029">Fimbrium biogenesis</keyword>
<dbReference type="InterPro" id="IPR008707">
    <property type="entry name" value="B-propeller_PilY1"/>
</dbReference>
<dbReference type="InterPro" id="IPR015943">
    <property type="entry name" value="WD40/YVTN_repeat-like_dom_sf"/>
</dbReference>
<evidence type="ECO:0000313" key="9">
    <source>
        <dbReference type="EMBL" id="WAI49010.1"/>
    </source>
</evidence>
<dbReference type="EMBL" id="CP113432">
    <property type="protein sequence ID" value="WAI49010.1"/>
    <property type="molecule type" value="Genomic_DNA"/>
</dbReference>
<evidence type="ECO:0000259" key="8">
    <source>
        <dbReference type="Pfam" id="PF05567"/>
    </source>
</evidence>
<gene>
    <name evidence="9" type="ORF">OU419_25220</name>
</gene>
<dbReference type="Proteomes" id="UP001163624">
    <property type="component" value="Chromosome"/>
</dbReference>
<sequence>MNAAGVTRATIQNPVYSCRPSYHILMTDGIWNDLPLNVPNLGDHSALALPDGVQYNHKSPFYDATIKTLADLAFYYWATDARPTLENNVKPIIVAPNSNQATQYWDPRNDPATWQHMVTFTIGLGLSTSLSRANIPWAGDTYAGPGYAGLANGTLNWPPASAGSNDNVYDLWHAAINSRGQFFSADSPDAIVNAFSRIINLIGDRTSTSSRPAVKSAVGNVEAYRAQFSSDDWSGDLIRTDDSGGTTWSAKTRLAALPFANRKIKIYSATDSTHLQSFNWDNLSDAQKALFNRNPDSNSSADSNGNYRVDFIRGDRSREGTAVGSLRKRGSVLGDIVNSSPLLVGPPAYWASFANSIEGDDSDYAAFKSAHAGRSSMVYVGANDGMLHAFDAESGDEKFAFIPSAVIENLYLLTGQSYTGSAHRYYVDGSPVSADVYFGGAWHTVLIGTLGGGGKSIFALDITDPNNIKLLWEKSYSVGDANLSALGYTFPKPYIARLYSGQWAVITGNGYSGTNSGQAALMVLDVQTGDVLKKLVAQGDASRANGLSSVVVSDYNSDGVAEYAYAGDLQGNLWRFDLLPGSVHSSTASDPFKRGAGGIADSASYLNDFTVAYGGHPLYTAKDRRAGAASTAQPITAPPSLVRHPTGLGYLVIFGTGKYYETGDSQADTTRAMSLYGIWDRQTKGQSTTAHSPALSRSDLVLQEFSTPDSNPFTSISAIRTLSRNAVSWYRDNATATEDSDVNAWGWVLDLAVNDSYSGEMMVQPLIPRGSTLLVDSMIPSDDPCSGGSTNWLLGIDPYTGGATTYNVFDLNRNGIIDSSDSANGSVVAGFIAGTGTSGGSNTAGGEMRSGDINSKSDRMHYSSGPDFTGRQSWRVIPEVE</sequence>
<accession>A0ABY6ZWD3</accession>
<evidence type="ECO:0000256" key="1">
    <source>
        <dbReference type="ARBA" id="ARBA00004561"/>
    </source>
</evidence>
<organism evidence="9 10">
    <name type="scientific">Pseudomonas triclosanedens</name>
    <dbReference type="NCBI Taxonomy" id="2961893"/>
    <lineage>
        <taxon>Bacteria</taxon>
        <taxon>Pseudomonadati</taxon>
        <taxon>Pseudomonadota</taxon>
        <taxon>Gammaproteobacteria</taxon>
        <taxon>Pseudomonadales</taxon>
        <taxon>Pseudomonadaceae</taxon>
        <taxon>Pseudomonas</taxon>
    </lineage>
</organism>
<evidence type="ECO:0000256" key="2">
    <source>
        <dbReference type="ARBA" id="ARBA00008387"/>
    </source>
</evidence>
<keyword evidence="10" id="KW-1185">Reference proteome</keyword>
<dbReference type="Pfam" id="PF05567">
    <property type="entry name" value="T4P_PilY1"/>
    <property type="match status" value="1"/>
</dbReference>
<keyword evidence="6" id="KW-0281">Fimbrium</keyword>
<evidence type="ECO:0000256" key="7">
    <source>
        <dbReference type="SAM" id="MobiDB-lite"/>
    </source>
</evidence>
<protein>
    <submittedName>
        <fullName evidence="9">PilC/PilY family type IV pilus protein</fullName>
    </submittedName>
</protein>
<evidence type="ECO:0000256" key="3">
    <source>
        <dbReference type="ARBA" id="ARBA00022558"/>
    </source>
</evidence>
<feature type="region of interest" description="Disordered" evidence="7">
    <location>
        <begin position="836"/>
        <end position="881"/>
    </location>
</feature>
<dbReference type="SUPFAM" id="SSF50998">
    <property type="entry name" value="Quinoprotein alcohol dehydrogenase-like"/>
    <property type="match status" value="1"/>
</dbReference>
<dbReference type="InterPro" id="IPR011047">
    <property type="entry name" value="Quinoprotein_ADH-like_sf"/>
</dbReference>
<evidence type="ECO:0000256" key="5">
    <source>
        <dbReference type="ARBA" id="ARBA00022837"/>
    </source>
</evidence>
<feature type="domain" description="PilY1 beta-propeller" evidence="8">
    <location>
        <begin position="333"/>
        <end position="707"/>
    </location>
</feature>
<dbReference type="Gene3D" id="2.130.10.10">
    <property type="entry name" value="YVTN repeat-like/Quinoprotein amine dehydrogenase"/>
    <property type="match status" value="1"/>
</dbReference>
<keyword evidence="4" id="KW-0479">Metal-binding</keyword>
<comment type="similarity">
    <text evidence="2">Belongs to the PilY1 family.</text>
</comment>
<keyword evidence="5" id="KW-0106">Calcium</keyword>
<name>A0ABY6ZWD3_9PSED</name>
<comment type="subcellular location">
    <subcellularLocation>
        <location evidence="1">Fimbrium</location>
    </subcellularLocation>
</comment>
<evidence type="ECO:0000313" key="10">
    <source>
        <dbReference type="Proteomes" id="UP001163624"/>
    </source>
</evidence>
<dbReference type="RefSeq" id="WP_254472365.1">
    <property type="nucleotide sequence ID" value="NZ_CP113432.1"/>
</dbReference>
<reference evidence="9" key="1">
    <citation type="submission" date="2022-11" db="EMBL/GenBank/DDBJ databases">
        <title>Pseudomonas triclosanedens sp. nov., a triclosan degrader isolated from activated sludge.</title>
        <authorList>
            <person name="Yin Y."/>
            <person name="Lu Z."/>
        </authorList>
    </citation>
    <scope>NUCLEOTIDE SEQUENCE</scope>
    <source>
        <strain evidence="9">ZM23</strain>
    </source>
</reference>
<proteinExistence type="inferred from homology"/>